<reference evidence="2 3" key="2">
    <citation type="journal article" date="2016" name="Genome Announc.">
        <title>Complete Genome Sequence of Algoriphagus sp. Strain M8-2, Isolated from a Brackish Lake.</title>
        <authorList>
            <person name="Muraguchi Y."/>
            <person name="Kushimoto K."/>
            <person name="Ohtsubo Y."/>
            <person name="Suzuki T."/>
            <person name="Dohra H."/>
            <person name="Kimbara K."/>
            <person name="Shintani M."/>
        </authorList>
    </citation>
    <scope>NUCLEOTIDE SEQUENCE [LARGE SCALE GENOMIC DNA]</scope>
    <source>
        <strain evidence="2 3">M8-2</strain>
    </source>
</reference>
<sequence length="243" mass="27101">MILHSLHISFLSLFLTFSAQLNSHHLFDSMIRNEGIVVRESTIDLQIRVGHKLYVFGKTSGNLEKVKIGMHVLEISQSKEIPGLASKLKKVEWKKQKDGSVTISSQYDPWPNSLVWSVSSNGELKLHISGSAALEKDLAGLGFFIPEHDLQEVRINDQLIRQGFSDSLSTSYATDKAQIDFSEVKLLVKSDAKGFQFMTKNLTVANDTADLFFYFPQLSSTGSKSSSSDSPSNSSTTLWFDFQ</sequence>
<dbReference type="PATRIC" id="fig|1727163.4.peg.2247"/>
<evidence type="ECO:0000313" key="3">
    <source>
        <dbReference type="Proteomes" id="UP000073816"/>
    </source>
</evidence>
<dbReference type="KEGG" id="alm:AO498_10760"/>
<dbReference type="RefSeq" id="WP_067547218.1">
    <property type="nucleotide sequence ID" value="NZ_CP012836.1"/>
</dbReference>
<dbReference type="EMBL" id="CP012836">
    <property type="protein sequence ID" value="AMQ56911.1"/>
    <property type="molecule type" value="Genomic_DNA"/>
</dbReference>
<dbReference type="STRING" id="1727163.AO498_10760"/>
<dbReference type="OrthoDB" id="857501at2"/>
<name>A0A142EP56_9BACT</name>
<keyword evidence="3" id="KW-1185">Reference proteome</keyword>
<dbReference type="Proteomes" id="UP000073816">
    <property type="component" value="Chromosome"/>
</dbReference>
<feature type="compositionally biased region" description="Low complexity" evidence="1">
    <location>
        <begin position="220"/>
        <end position="237"/>
    </location>
</feature>
<evidence type="ECO:0000313" key="2">
    <source>
        <dbReference type="EMBL" id="AMQ56911.1"/>
    </source>
</evidence>
<protein>
    <submittedName>
        <fullName evidence="2">Uncharacterized protein</fullName>
    </submittedName>
</protein>
<gene>
    <name evidence="2" type="ORF">AO498_10760</name>
</gene>
<evidence type="ECO:0000256" key="1">
    <source>
        <dbReference type="SAM" id="MobiDB-lite"/>
    </source>
</evidence>
<feature type="region of interest" description="Disordered" evidence="1">
    <location>
        <begin position="220"/>
        <end position="243"/>
    </location>
</feature>
<accession>A0A142EP56</accession>
<reference evidence="3" key="1">
    <citation type="submission" date="2015-09" db="EMBL/GenBank/DDBJ databases">
        <title>Complete sequence of Algoriphagus sp. M8-2.</title>
        <authorList>
            <person name="Shintani M."/>
        </authorList>
    </citation>
    <scope>NUCLEOTIDE SEQUENCE [LARGE SCALE GENOMIC DNA]</scope>
    <source>
        <strain evidence="3">M8-2</strain>
    </source>
</reference>
<dbReference type="AlphaFoldDB" id="A0A142EP56"/>
<organism evidence="2 3">
    <name type="scientific">Algoriphagus sanaruensis</name>
    <dbReference type="NCBI Taxonomy" id="1727163"/>
    <lineage>
        <taxon>Bacteria</taxon>
        <taxon>Pseudomonadati</taxon>
        <taxon>Bacteroidota</taxon>
        <taxon>Cytophagia</taxon>
        <taxon>Cytophagales</taxon>
        <taxon>Cyclobacteriaceae</taxon>
        <taxon>Algoriphagus</taxon>
    </lineage>
</organism>
<proteinExistence type="predicted"/>